<evidence type="ECO:0000313" key="4">
    <source>
        <dbReference type="EMBL" id="CAF4300710.1"/>
    </source>
</evidence>
<evidence type="ECO:0000313" key="5">
    <source>
        <dbReference type="Proteomes" id="UP000663829"/>
    </source>
</evidence>
<sequence length="122" mass="14669">MINHIDNRPLKRSIMTDNKINAVNGNDDGWFWRCNCGLYARVRLGGNNYSFKCFWPPSYYEDLCEYQNERVSLSLKLMTNNYYGIYIIVVTLIDDDNRREINSYSQIYYLPRQEQCPYNYNM</sequence>
<name>A0A814V2I6_9BILA</name>
<dbReference type="EMBL" id="CAJNOQ010007816">
    <property type="protein sequence ID" value="CAF1179769.1"/>
    <property type="molecule type" value="Genomic_DNA"/>
</dbReference>
<dbReference type="Proteomes" id="UP000682733">
    <property type="component" value="Unassembled WGS sequence"/>
</dbReference>
<dbReference type="Proteomes" id="UP000681722">
    <property type="component" value="Unassembled WGS sequence"/>
</dbReference>
<protein>
    <submittedName>
        <fullName evidence="1">Uncharacterized protein</fullName>
    </submittedName>
</protein>
<gene>
    <name evidence="1" type="ORF">GPM918_LOCUS22637</name>
    <name evidence="2" type="ORF">OVA965_LOCUS37453</name>
    <name evidence="3" type="ORF">SRO942_LOCUS22639</name>
    <name evidence="4" type="ORF">TMI583_LOCUS38539</name>
</gene>
<proteinExistence type="predicted"/>
<dbReference type="AlphaFoldDB" id="A0A814V2I6"/>
<dbReference type="EMBL" id="CAJOBA010057501">
    <property type="protein sequence ID" value="CAF4300710.1"/>
    <property type="molecule type" value="Genomic_DNA"/>
</dbReference>
<dbReference type="Proteomes" id="UP000663829">
    <property type="component" value="Unassembled WGS sequence"/>
</dbReference>
<comment type="caution">
    <text evidence="1">The sequence shown here is derived from an EMBL/GenBank/DDBJ whole genome shotgun (WGS) entry which is preliminary data.</text>
</comment>
<dbReference type="EMBL" id="CAJNOK010035411">
    <property type="protein sequence ID" value="CAF1512993.1"/>
    <property type="molecule type" value="Genomic_DNA"/>
</dbReference>
<dbReference type="OrthoDB" id="10587333at2759"/>
<evidence type="ECO:0000313" key="1">
    <source>
        <dbReference type="EMBL" id="CAF1179769.1"/>
    </source>
</evidence>
<evidence type="ECO:0000313" key="2">
    <source>
        <dbReference type="EMBL" id="CAF1512993.1"/>
    </source>
</evidence>
<evidence type="ECO:0000313" key="3">
    <source>
        <dbReference type="EMBL" id="CAF3944107.1"/>
    </source>
</evidence>
<keyword evidence="5" id="KW-1185">Reference proteome</keyword>
<organism evidence="1 5">
    <name type="scientific">Didymodactylos carnosus</name>
    <dbReference type="NCBI Taxonomy" id="1234261"/>
    <lineage>
        <taxon>Eukaryota</taxon>
        <taxon>Metazoa</taxon>
        <taxon>Spiralia</taxon>
        <taxon>Gnathifera</taxon>
        <taxon>Rotifera</taxon>
        <taxon>Eurotatoria</taxon>
        <taxon>Bdelloidea</taxon>
        <taxon>Philodinida</taxon>
        <taxon>Philodinidae</taxon>
        <taxon>Didymodactylos</taxon>
    </lineage>
</organism>
<reference evidence="1" key="1">
    <citation type="submission" date="2021-02" db="EMBL/GenBank/DDBJ databases">
        <authorList>
            <person name="Nowell W R."/>
        </authorList>
    </citation>
    <scope>NUCLEOTIDE SEQUENCE</scope>
</reference>
<dbReference type="EMBL" id="CAJOBC010007818">
    <property type="protein sequence ID" value="CAF3944107.1"/>
    <property type="molecule type" value="Genomic_DNA"/>
</dbReference>
<accession>A0A814V2I6</accession>
<dbReference type="Proteomes" id="UP000677228">
    <property type="component" value="Unassembled WGS sequence"/>
</dbReference>